<sequence length="259" mass="27364">MADISQTADTRTALVTGAARGIGLATAKLLQARGWNVALLDRDRDELDTACADLPPDRTLALCHDISDPQAAPLFLRAIADRFGRLDALVNNAGVADFGPIEETDFTRWRRVMDTNLDGTFLTTQAAIPALRATRGAIVNIASISGLRASTLRVAYGTSKAAVIALTQQQAVELGEYGIRANAVCPGPVRTKLAMAVHTPDIIAAYHDAIPLNRYGSEEEIAALIAFLCSDDASYITGQCIAADGGFEATGIGLPALRD</sequence>
<name>A0A0L1JS21_9RHOB</name>
<evidence type="ECO:0000259" key="2">
    <source>
        <dbReference type="SMART" id="SM00822"/>
    </source>
</evidence>
<dbReference type="GO" id="GO:0030497">
    <property type="term" value="P:fatty acid elongation"/>
    <property type="evidence" value="ECO:0007669"/>
    <property type="project" value="TreeGrafter"/>
</dbReference>
<comment type="similarity">
    <text evidence="1">Belongs to the short-chain dehydrogenases/reductases (SDR) family.</text>
</comment>
<dbReference type="NCBIfam" id="NF005559">
    <property type="entry name" value="PRK07231.1"/>
    <property type="match status" value="1"/>
</dbReference>
<dbReference type="EMBL" id="AQQZ01000002">
    <property type="protein sequence ID" value="KNG94531.1"/>
    <property type="molecule type" value="Genomic_DNA"/>
</dbReference>
<dbReference type="STRING" id="1317121.ATO11_03680"/>
<dbReference type="InterPro" id="IPR002347">
    <property type="entry name" value="SDR_fam"/>
</dbReference>
<reference evidence="3 4" key="1">
    <citation type="journal article" date="2015" name="Int. J. Syst. Evol. Microbiol.">
        <title>Aestuariivita atlantica sp. nov., isolated from deep sea sediment of the Atlantic Ocean.</title>
        <authorList>
            <person name="Li G."/>
            <person name="Lai Q."/>
            <person name="Du Y."/>
            <person name="Liu X."/>
            <person name="Sun F."/>
            <person name="Shao Z."/>
        </authorList>
    </citation>
    <scope>NUCLEOTIDE SEQUENCE [LARGE SCALE GENOMIC DNA]</scope>
    <source>
        <strain evidence="3 4">22II-S11-z3</strain>
    </source>
</reference>
<dbReference type="SUPFAM" id="SSF51735">
    <property type="entry name" value="NAD(P)-binding Rossmann-fold domains"/>
    <property type="match status" value="1"/>
</dbReference>
<dbReference type="Gene3D" id="3.40.50.720">
    <property type="entry name" value="NAD(P)-binding Rossmann-like Domain"/>
    <property type="match status" value="1"/>
</dbReference>
<feature type="domain" description="Ketoreductase" evidence="2">
    <location>
        <begin position="11"/>
        <end position="192"/>
    </location>
</feature>
<dbReference type="PROSITE" id="PS00061">
    <property type="entry name" value="ADH_SHORT"/>
    <property type="match status" value="1"/>
</dbReference>
<evidence type="ECO:0000313" key="3">
    <source>
        <dbReference type="EMBL" id="KNG94531.1"/>
    </source>
</evidence>
<dbReference type="PRINTS" id="PR00081">
    <property type="entry name" value="GDHRDH"/>
</dbReference>
<dbReference type="SMART" id="SM00822">
    <property type="entry name" value="PKS_KR"/>
    <property type="match status" value="1"/>
</dbReference>
<dbReference type="CDD" id="cd05233">
    <property type="entry name" value="SDR_c"/>
    <property type="match status" value="1"/>
</dbReference>
<dbReference type="PRINTS" id="PR00080">
    <property type="entry name" value="SDRFAMILY"/>
</dbReference>
<evidence type="ECO:0000256" key="1">
    <source>
        <dbReference type="ARBA" id="ARBA00006484"/>
    </source>
</evidence>
<organism evidence="3 4">
    <name type="scientific">Pseudaestuariivita atlantica</name>
    <dbReference type="NCBI Taxonomy" id="1317121"/>
    <lineage>
        <taxon>Bacteria</taxon>
        <taxon>Pseudomonadati</taxon>
        <taxon>Pseudomonadota</taxon>
        <taxon>Alphaproteobacteria</taxon>
        <taxon>Rhodobacterales</taxon>
        <taxon>Paracoccaceae</taxon>
        <taxon>Pseudaestuariivita</taxon>
    </lineage>
</organism>
<comment type="caution">
    <text evidence="3">The sequence shown here is derived from an EMBL/GenBank/DDBJ whole genome shotgun (WGS) entry which is preliminary data.</text>
</comment>
<dbReference type="PANTHER" id="PTHR42760:SF123">
    <property type="entry name" value="OXIDOREDUCTASE"/>
    <property type="match status" value="1"/>
</dbReference>
<dbReference type="PANTHER" id="PTHR42760">
    <property type="entry name" value="SHORT-CHAIN DEHYDROGENASES/REDUCTASES FAMILY MEMBER"/>
    <property type="match status" value="1"/>
</dbReference>
<protein>
    <submittedName>
        <fullName evidence="3">3-oxoacyl-ACP reductase</fullName>
    </submittedName>
</protein>
<dbReference type="GO" id="GO:0016616">
    <property type="term" value="F:oxidoreductase activity, acting on the CH-OH group of donors, NAD or NADP as acceptor"/>
    <property type="evidence" value="ECO:0007669"/>
    <property type="project" value="TreeGrafter"/>
</dbReference>
<dbReference type="InterPro" id="IPR057326">
    <property type="entry name" value="KR_dom"/>
</dbReference>
<dbReference type="PATRIC" id="fig|1317121.7.peg.1111"/>
<dbReference type="OrthoDB" id="9779623at2"/>
<dbReference type="InterPro" id="IPR020904">
    <property type="entry name" value="Sc_DH/Rdtase_CS"/>
</dbReference>
<evidence type="ECO:0000313" key="4">
    <source>
        <dbReference type="Proteomes" id="UP000036938"/>
    </source>
</evidence>
<dbReference type="InterPro" id="IPR036291">
    <property type="entry name" value="NAD(P)-bd_dom_sf"/>
</dbReference>
<dbReference type="Pfam" id="PF13561">
    <property type="entry name" value="adh_short_C2"/>
    <property type="match status" value="1"/>
</dbReference>
<keyword evidence="4" id="KW-1185">Reference proteome</keyword>
<dbReference type="FunFam" id="3.40.50.720:FF:000084">
    <property type="entry name" value="Short-chain dehydrogenase reductase"/>
    <property type="match status" value="1"/>
</dbReference>
<accession>A0A0L1JS21</accession>
<proteinExistence type="inferred from homology"/>
<dbReference type="RefSeq" id="WP_050529498.1">
    <property type="nucleotide sequence ID" value="NZ_AQQZ01000002.1"/>
</dbReference>
<gene>
    <name evidence="3" type="ORF">ATO11_03680</name>
</gene>
<dbReference type="AlphaFoldDB" id="A0A0L1JS21"/>
<dbReference type="Proteomes" id="UP000036938">
    <property type="component" value="Unassembled WGS sequence"/>
</dbReference>